<dbReference type="InterPro" id="IPR003593">
    <property type="entry name" value="AAA+_ATPase"/>
</dbReference>
<dbReference type="InterPro" id="IPR039421">
    <property type="entry name" value="Type_1_exporter"/>
</dbReference>
<dbReference type="InterPro" id="IPR003439">
    <property type="entry name" value="ABC_transporter-like_ATP-bd"/>
</dbReference>
<evidence type="ECO:0000259" key="3">
    <source>
        <dbReference type="PROSITE" id="PS50893"/>
    </source>
</evidence>
<dbReference type="EMBL" id="FOGI01000013">
    <property type="protein sequence ID" value="SES42018.1"/>
    <property type="molecule type" value="Genomic_DNA"/>
</dbReference>
<dbReference type="SUPFAM" id="SSF52540">
    <property type="entry name" value="P-loop containing nucleoside triphosphate hydrolases"/>
    <property type="match status" value="1"/>
</dbReference>
<dbReference type="InterPro" id="IPR027417">
    <property type="entry name" value="P-loop_NTPase"/>
</dbReference>
<keyword evidence="2" id="KW-0067">ATP-binding</keyword>
<dbReference type="Pfam" id="PF00005">
    <property type="entry name" value="ABC_tran"/>
    <property type="match status" value="1"/>
</dbReference>
<protein>
    <submittedName>
        <fullName evidence="4">ABC transporter</fullName>
    </submittedName>
</protein>
<gene>
    <name evidence="4" type="ORF">SAMN04487818_11390</name>
</gene>
<dbReference type="SMART" id="SM00382">
    <property type="entry name" value="AAA"/>
    <property type="match status" value="1"/>
</dbReference>
<dbReference type="AlphaFoldDB" id="A0A1H9X743"/>
<dbReference type="PANTHER" id="PTHR24221:SF654">
    <property type="entry name" value="ATP-BINDING CASSETTE SUB-FAMILY B MEMBER 6"/>
    <property type="match status" value="1"/>
</dbReference>
<accession>A0A1H9X743</accession>
<dbReference type="Gene3D" id="3.40.50.300">
    <property type="entry name" value="P-loop containing nucleotide triphosphate hydrolases"/>
    <property type="match status" value="1"/>
</dbReference>
<dbReference type="RefSeq" id="WP_177215804.1">
    <property type="nucleotide sequence ID" value="NZ_FOGI01000013.1"/>
</dbReference>
<reference evidence="5" key="1">
    <citation type="submission" date="2016-10" db="EMBL/GenBank/DDBJ databases">
        <authorList>
            <person name="Varghese N."/>
            <person name="Submissions S."/>
        </authorList>
    </citation>
    <scope>NUCLEOTIDE SEQUENCE [LARGE SCALE GENOMIC DNA]</scope>
    <source>
        <strain evidence="5">DSM 44260</strain>
    </source>
</reference>
<feature type="domain" description="ABC transporter" evidence="3">
    <location>
        <begin position="1"/>
        <end position="238"/>
    </location>
</feature>
<dbReference type="STRING" id="155974.SAMN04487818_11390"/>
<organism evidence="4 5">
    <name type="scientific">Actinokineospora terrae</name>
    <dbReference type="NCBI Taxonomy" id="155974"/>
    <lineage>
        <taxon>Bacteria</taxon>
        <taxon>Bacillati</taxon>
        <taxon>Actinomycetota</taxon>
        <taxon>Actinomycetes</taxon>
        <taxon>Pseudonocardiales</taxon>
        <taxon>Pseudonocardiaceae</taxon>
        <taxon>Actinokineospora</taxon>
    </lineage>
</organism>
<dbReference type="PROSITE" id="PS50893">
    <property type="entry name" value="ABC_TRANSPORTER_2"/>
    <property type="match status" value="1"/>
</dbReference>
<dbReference type="GO" id="GO:0034040">
    <property type="term" value="F:ATPase-coupled lipid transmembrane transporter activity"/>
    <property type="evidence" value="ECO:0007669"/>
    <property type="project" value="TreeGrafter"/>
</dbReference>
<keyword evidence="5" id="KW-1185">Reference proteome</keyword>
<dbReference type="Proteomes" id="UP000199051">
    <property type="component" value="Unassembled WGS sequence"/>
</dbReference>
<proteinExistence type="predicted"/>
<evidence type="ECO:0000256" key="2">
    <source>
        <dbReference type="ARBA" id="ARBA00022840"/>
    </source>
</evidence>
<keyword evidence="1" id="KW-0547">Nucleotide-binding</keyword>
<sequence>MRASALRHSYDGVHFAVCQTDFTVPAGTSLAVVGAGGAGKTTLAAIVAGLLHPTLGQVRLHDDVGDVEPADLDSLGRTAWIGMIAQESHVFAATLRENMTLAAPDADDARIRGALDAVGARWVDALPAGLDTVVGAGGHQLDVVAAQRLALARVAVTDPPLVILDEASAEAGSSQARELDTAAAELARGRTAIVIAHRLSQARQCDHILVMANGTVVERGSHDELLARKGRYATLWQAWTKVADA</sequence>
<evidence type="ECO:0000256" key="1">
    <source>
        <dbReference type="ARBA" id="ARBA00022741"/>
    </source>
</evidence>
<dbReference type="GO" id="GO:0016887">
    <property type="term" value="F:ATP hydrolysis activity"/>
    <property type="evidence" value="ECO:0007669"/>
    <property type="project" value="InterPro"/>
</dbReference>
<evidence type="ECO:0000313" key="5">
    <source>
        <dbReference type="Proteomes" id="UP000199051"/>
    </source>
</evidence>
<name>A0A1H9X743_9PSEU</name>
<dbReference type="GO" id="GO:0005524">
    <property type="term" value="F:ATP binding"/>
    <property type="evidence" value="ECO:0007669"/>
    <property type="project" value="UniProtKB-KW"/>
</dbReference>
<dbReference type="PANTHER" id="PTHR24221">
    <property type="entry name" value="ATP-BINDING CASSETTE SUB-FAMILY B"/>
    <property type="match status" value="1"/>
</dbReference>
<evidence type="ECO:0000313" key="4">
    <source>
        <dbReference type="EMBL" id="SES42018.1"/>
    </source>
</evidence>